<evidence type="ECO:0000313" key="4">
    <source>
        <dbReference type="EMBL" id="KGT75478.1"/>
    </source>
</evidence>
<dbReference type="InterPro" id="IPR011990">
    <property type="entry name" value="TPR-like_helical_dom_sf"/>
</dbReference>
<dbReference type="InterPro" id="IPR027417">
    <property type="entry name" value="P-loop_NTPase"/>
</dbReference>
<dbReference type="PROSITE" id="PS51755">
    <property type="entry name" value="OMPR_PHOB"/>
    <property type="match status" value="1"/>
</dbReference>
<dbReference type="EMBL" id="JRPN01000025">
    <property type="protein sequence ID" value="KGT75478.1"/>
    <property type="molecule type" value="Genomic_DNA"/>
</dbReference>
<dbReference type="Pfam" id="PF00931">
    <property type="entry name" value="NB-ARC"/>
    <property type="match status" value="1"/>
</dbReference>
<dbReference type="Gene3D" id="1.10.10.10">
    <property type="entry name" value="Winged helix-like DNA-binding domain superfamily/Winged helix DNA-binding domain"/>
    <property type="match status" value="1"/>
</dbReference>
<keyword evidence="1 2" id="KW-0238">DNA-binding</keyword>
<evidence type="ECO:0000256" key="1">
    <source>
        <dbReference type="ARBA" id="ARBA00023125"/>
    </source>
</evidence>
<comment type="caution">
    <text evidence="4">The sequence shown here is derived from an EMBL/GenBank/DDBJ whole genome shotgun (WGS) entry which is preliminary data.</text>
</comment>
<dbReference type="Gene3D" id="1.25.40.10">
    <property type="entry name" value="Tetratricopeptide repeat domain"/>
    <property type="match status" value="1"/>
</dbReference>
<dbReference type="SUPFAM" id="SSF48452">
    <property type="entry name" value="TPR-like"/>
    <property type="match status" value="1"/>
</dbReference>
<dbReference type="STRING" id="375.BKD09_RS17615"/>
<evidence type="ECO:0000313" key="5">
    <source>
        <dbReference type="Proteomes" id="UP000030377"/>
    </source>
</evidence>
<dbReference type="InterPro" id="IPR001867">
    <property type="entry name" value="OmpR/PhoB-type_DNA-bd"/>
</dbReference>
<dbReference type="PANTHER" id="PTHR47691:SF3">
    <property type="entry name" value="HTH-TYPE TRANSCRIPTIONAL REGULATOR RV0890C-RELATED"/>
    <property type="match status" value="1"/>
</dbReference>
<feature type="DNA-binding region" description="OmpR/PhoB-type" evidence="2">
    <location>
        <begin position="16"/>
        <end position="118"/>
    </location>
</feature>
<proteinExistence type="predicted"/>
<gene>
    <name evidence="4" type="ORF">MA20_34065</name>
</gene>
<accession>A0A0A3YP87</accession>
<dbReference type="Pfam" id="PF25872">
    <property type="entry name" value="HTH_77"/>
    <property type="match status" value="1"/>
</dbReference>
<dbReference type="CDD" id="cd00383">
    <property type="entry name" value="trans_reg_C"/>
    <property type="match status" value="1"/>
</dbReference>
<dbReference type="GO" id="GO:0000160">
    <property type="term" value="P:phosphorelay signal transduction system"/>
    <property type="evidence" value="ECO:0007669"/>
    <property type="project" value="InterPro"/>
</dbReference>
<dbReference type="GO" id="GO:0003677">
    <property type="term" value="F:DNA binding"/>
    <property type="evidence" value="ECO:0007669"/>
    <property type="project" value="UniProtKB-UniRule"/>
</dbReference>
<dbReference type="PANTHER" id="PTHR47691">
    <property type="entry name" value="REGULATOR-RELATED"/>
    <property type="match status" value="1"/>
</dbReference>
<evidence type="ECO:0000259" key="3">
    <source>
        <dbReference type="PROSITE" id="PS51755"/>
    </source>
</evidence>
<dbReference type="GO" id="GO:0006355">
    <property type="term" value="P:regulation of DNA-templated transcription"/>
    <property type="evidence" value="ECO:0007669"/>
    <property type="project" value="InterPro"/>
</dbReference>
<dbReference type="SUPFAM" id="SSF52540">
    <property type="entry name" value="P-loop containing nucleoside triphosphate hydrolases"/>
    <property type="match status" value="1"/>
</dbReference>
<dbReference type="InterPro" id="IPR036388">
    <property type="entry name" value="WH-like_DNA-bd_sf"/>
</dbReference>
<dbReference type="SMART" id="SM00862">
    <property type="entry name" value="Trans_reg_C"/>
    <property type="match status" value="1"/>
</dbReference>
<dbReference type="InterPro" id="IPR016032">
    <property type="entry name" value="Sig_transdc_resp-reg_C-effctor"/>
</dbReference>
<dbReference type="Proteomes" id="UP000030377">
    <property type="component" value="Unassembled WGS sequence"/>
</dbReference>
<dbReference type="SUPFAM" id="SSF46894">
    <property type="entry name" value="C-terminal effector domain of the bipartite response regulators"/>
    <property type="match status" value="1"/>
</dbReference>
<dbReference type="AlphaFoldDB" id="A0A0A3YP87"/>
<protein>
    <submittedName>
        <fullName evidence="4">ATPase</fullName>
    </submittedName>
</protein>
<evidence type="ECO:0000256" key="2">
    <source>
        <dbReference type="PROSITE-ProRule" id="PRU01091"/>
    </source>
</evidence>
<name>A0A0A3YP87_BRAJP</name>
<sequence>MTEPPAGHGSPGNGAGASLDFDAVVSFGPFSLRSRLLERDGAPVKLGSRAMDILRLLLSRAGEVVPKSEILSYAWSGLAVEEISLRVHVAELRKVLGDGKDGARYITNVPSRGYCFVAPVQRGERNVAPVPVLRAPERAAAPAALPHRLDRMIGRDDVLPELSARLLSDRFVTLRGPGGIGKTTVATALAHDMWQAFEGHVRFLEFGPLKDATLVASTVAAALGLVVHHDDPSGSIVNFLRGRRLLLILDSCEHVIDEVARLAENIYREAPGIAILATSRESLLVEGEQIFELVPLAGPPQGARLSAGEVLDYPAAQLFIDRAAAAGHRGDITDEDAEVLAEICGKLDGIALAIELAAVRVGVYGLREMAALLDSRLKLEWRGRRTAPPRQQTLGATLDWSFGLIGESERTVLQRLAIFAGPFTLKGAIAVAADEGAAADRVVDALEQLVAKSLVSAQPDGASRRYRLLDATRAYAMQKLVDAGEAAAIARRHTAYVQRTLEAGMAEQGGDPASRLQARASLLADARAALEWSFADHDGAALRVPLAGSAARLFVELNLLNEARIWSGRALAMLDDANQGGKWELELRSTLGHAFMFTERNSEQAEAALRRGLEIAEALGDHANAFRLLSRLNMFYRRTGDYRHLVPTARQAERIARQIGDTAGIAGSKALLGVSYHLAGDQAEAQAHLDEGVRDDAALRGTEPGHFAYSRTPQIPLARVLWLRGFPDRALDCVRPLVGAAAPRDVVMHCIALCWSSSVFGWVGDWAAVETMTGRLATHANLHGLAPYEAVATGFRAQTMIARGELAGGVDLLRSALPRLHADRYELYASAFAADLSQGLAALGRLTDGLQVLHETIARVEKGGGGFDMPELLRRRGDLEARTGDLGAAEASFAASLALAAQQGALSWRLRTEMSLAALRLRQGIKNPLDDLAATYARFSEGFETADLKAARLVLDEASA</sequence>
<feature type="domain" description="OmpR/PhoB-type" evidence="3">
    <location>
        <begin position="16"/>
        <end position="118"/>
    </location>
</feature>
<dbReference type="Pfam" id="PF00486">
    <property type="entry name" value="Trans_reg_C"/>
    <property type="match status" value="1"/>
</dbReference>
<dbReference type="RefSeq" id="WP_041958970.1">
    <property type="nucleotide sequence ID" value="NZ_JANUDC010000001.1"/>
</dbReference>
<reference evidence="4 5" key="1">
    <citation type="submission" date="2014-09" db="EMBL/GenBank/DDBJ databases">
        <title>Draft genome of Bradyrhizobium japonicum Is-34.</title>
        <authorList>
            <person name="Tsurumaru H."/>
            <person name="Yamakawa T."/>
            <person name="Hashimoto S."/>
            <person name="Okizaki K."/>
            <person name="Kanesaki Y."/>
            <person name="Yoshikawa H."/>
            <person name="Yajima S."/>
        </authorList>
    </citation>
    <scope>NUCLEOTIDE SEQUENCE [LARGE SCALE GENOMIC DNA]</scope>
    <source>
        <strain evidence="4 5">Is-34</strain>
    </source>
</reference>
<dbReference type="InterPro" id="IPR002182">
    <property type="entry name" value="NB-ARC"/>
</dbReference>
<dbReference type="GO" id="GO:0043531">
    <property type="term" value="F:ADP binding"/>
    <property type="evidence" value="ECO:0007669"/>
    <property type="project" value="InterPro"/>
</dbReference>
<organism evidence="4 5">
    <name type="scientific">Bradyrhizobium japonicum</name>
    <dbReference type="NCBI Taxonomy" id="375"/>
    <lineage>
        <taxon>Bacteria</taxon>
        <taxon>Pseudomonadati</taxon>
        <taxon>Pseudomonadota</taxon>
        <taxon>Alphaproteobacteria</taxon>
        <taxon>Hyphomicrobiales</taxon>
        <taxon>Nitrobacteraceae</taxon>
        <taxon>Bradyrhizobium</taxon>
    </lineage>
</organism>
<dbReference type="Gene3D" id="3.40.50.300">
    <property type="entry name" value="P-loop containing nucleotide triphosphate hydrolases"/>
    <property type="match status" value="1"/>
</dbReference>
<dbReference type="InterPro" id="IPR058852">
    <property type="entry name" value="HTH_77"/>
</dbReference>